<comment type="caution">
    <text evidence="2">The sequence shown here is derived from an EMBL/GenBank/DDBJ whole genome shotgun (WGS) entry which is preliminary data.</text>
</comment>
<feature type="region of interest" description="Disordered" evidence="1">
    <location>
        <begin position="60"/>
        <end position="82"/>
    </location>
</feature>
<gene>
    <name evidence="2" type="ORF">GQ607_004699</name>
</gene>
<proteinExistence type="predicted"/>
<accession>A0A8H3WIR5</accession>
<dbReference type="Proteomes" id="UP000434172">
    <property type="component" value="Unassembled WGS sequence"/>
</dbReference>
<keyword evidence="3" id="KW-1185">Reference proteome</keyword>
<dbReference type="AlphaFoldDB" id="A0A8H3WIR5"/>
<protein>
    <submittedName>
        <fullName evidence="2">Uncharacterized protein</fullName>
    </submittedName>
</protein>
<reference evidence="2 3" key="1">
    <citation type="submission" date="2019-12" db="EMBL/GenBank/DDBJ databases">
        <title>A genome sequence resource for the geographically widespread anthracnose pathogen Colletotrichum asianum.</title>
        <authorList>
            <person name="Meng Y."/>
        </authorList>
    </citation>
    <scope>NUCLEOTIDE SEQUENCE [LARGE SCALE GENOMIC DNA]</scope>
    <source>
        <strain evidence="2 3">ICMP 18580</strain>
    </source>
</reference>
<dbReference type="EMBL" id="WOWK01000020">
    <property type="protein sequence ID" value="KAF0327869.1"/>
    <property type="molecule type" value="Genomic_DNA"/>
</dbReference>
<name>A0A8H3WIR5_9PEZI</name>
<evidence type="ECO:0000313" key="3">
    <source>
        <dbReference type="Proteomes" id="UP000434172"/>
    </source>
</evidence>
<evidence type="ECO:0000313" key="2">
    <source>
        <dbReference type="EMBL" id="KAF0327869.1"/>
    </source>
</evidence>
<evidence type="ECO:0000256" key="1">
    <source>
        <dbReference type="SAM" id="MobiDB-lite"/>
    </source>
</evidence>
<feature type="region of interest" description="Disordered" evidence="1">
    <location>
        <begin position="90"/>
        <end position="109"/>
    </location>
</feature>
<organism evidence="2 3">
    <name type="scientific">Colletotrichum asianum</name>
    <dbReference type="NCBI Taxonomy" id="702518"/>
    <lineage>
        <taxon>Eukaryota</taxon>
        <taxon>Fungi</taxon>
        <taxon>Dikarya</taxon>
        <taxon>Ascomycota</taxon>
        <taxon>Pezizomycotina</taxon>
        <taxon>Sordariomycetes</taxon>
        <taxon>Hypocreomycetidae</taxon>
        <taxon>Glomerellales</taxon>
        <taxon>Glomerellaceae</taxon>
        <taxon>Colletotrichum</taxon>
        <taxon>Colletotrichum gloeosporioides species complex</taxon>
    </lineage>
</organism>
<sequence>MYFRSRQQKISRQEPPLTSLFCSSAQCLERRSRAPLNLSVPPPLNSAPLRESFRTRRLTAASWGRGPRPDRGPTGGQAVQCLGRRRYRRTASQGPPGLFDSAPANLLVT</sequence>